<keyword evidence="4 5" id="KW-0949">S-adenosyl-L-methionine</keyword>
<comment type="function">
    <text evidence="5">O-methyltransferase required for two non-consecutive steps during ubiquinone biosynthesis. Catalyzes the 2 O-methylation of 3,4-dihydroxy-5-(all-trans-polyprenyl)benzoic acid into 4-hydroxy-3-methoxy-5-(all-trans-polyprenyl)benzoic acid. Also catalyzes the last step of ubiquinone biosynthesis by mediating methylation of 3-demethylubiquinone into ubiquinone. Also able to mediate the methylation of 3-demethylubiquinol into ubiquinol.</text>
</comment>
<keyword evidence="2 5" id="KW-0808">Transferase</keyword>
<comment type="cofactor">
    <cofactor evidence="5">
        <name>Mg(2+)</name>
        <dbReference type="ChEBI" id="CHEBI:18420"/>
    </cofactor>
</comment>
<dbReference type="Proteomes" id="UP001162164">
    <property type="component" value="Unassembled WGS sequence"/>
</dbReference>
<keyword evidence="5" id="KW-0460">Magnesium</keyword>
<accession>A0ABQ9JYF8</accession>
<keyword evidence="1 5" id="KW-0489">Methyltransferase</keyword>
<evidence type="ECO:0000256" key="2">
    <source>
        <dbReference type="ARBA" id="ARBA00022679"/>
    </source>
</evidence>
<feature type="binding site" evidence="5">
    <location>
        <position position="88"/>
    </location>
    <ligand>
        <name>S-adenosyl-L-methionine</name>
        <dbReference type="ChEBI" id="CHEBI:59789"/>
    </ligand>
</feature>
<keyword evidence="5" id="KW-0479">Metal-binding</keyword>
<evidence type="ECO:0000313" key="8">
    <source>
        <dbReference type="Proteomes" id="UP001162164"/>
    </source>
</evidence>
<dbReference type="HAMAP" id="MF_00472">
    <property type="entry name" value="UbiG"/>
    <property type="match status" value="1"/>
</dbReference>
<comment type="catalytic activity">
    <reaction evidence="5">
        <text>a 3-demethylubiquinone + S-adenosyl-L-methionine = a ubiquinone + S-adenosyl-L-homocysteine</text>
        <dbReference type="Rhea" id="RHEA:81215"/>
        <dbReference type="Rhea" id="RHEA-COMP:9565"/>
        <dbReference type="Rhea" id="RHEA-COMP:19654"/>
        <dbReference type="ChEBI" id="CHEBI:16389"/>
        <dbReference type="ChEBI" id="CHEBI:57856"/>
        <dbReference type="ChEBI" id="CHEBI:59789"/>
        <dbReference type="ChEBI" id="CHEBI:231825"/>
    </reaction>
</comment>
<keyword evidence="3 5" id="KW-0831">Ubiquinone biosynthesis</keyword>
<feature type="binding site" evidence="5">
    <location>
        <position position="109"/>
    </location>
    <ligand>
        <name>S-adenosyl-L-methionine</name>
        <dbReference type="ChEBI" id="CHEBI:59789"/>
    </ligand>
</feature>
<feature type="binding site" evidence="5">
    <location>
        <position position="158"/>
    </location>
    <ligand>
        <name>Mg(2+)</name>
        <dbReference type="ChEBI" id="CHEBI:18420"/>
    </ligand>
</feature>
<proteinExistence type="inferred from homology"/>
<feature type="binding site" evidence="5">
    <location>
        <position position="54"/>
    </location>
    <ligand>
        <name>S-adenosyl-L-methionine</name>
        <dbReference type="ChEBI" id="CHEBI:59789"/>
    </ligand>
</feature>
<evidence type="ECO:0000256" key="3">
    <source>
        <dbReference type="ARBA" id="ARBA00022688"/>
    </source>
</evidence>
<evidence type="ECO:0000256" key="1">
    <source>
        <dbReference type="ARBA" id="ARBA00022603"/>
    </source>
</evidence>
<dbReference type="PANTHER" id="PTHR43464">
    <property type="entry name" value="METHYLTRANSFERASE"/>
    <property type="match status" value="1"/>
</dbReference>
<comment type="subcellular location">
    <subcellularLocation>
        <location evidence="5">Mitochondrion inner membrane</location>
        <topology evidence="5">Peripheral membrane protein</topology>
        <orientation evidence="5">Matrix side</orientation>
    </subcellularLocation>
</comment>
<dbReference type="EC" id="2.1.1.64" evidence="5"/>
<dbReference type="Gene3D" id="3.40.50.150">
    <property type="entry name" value="Vaccinia Virus protein VP39"/>
    <property type="match status" value="1"/>
</dbReference>
<keyword evidence="5" id="KW-0496">Mitochondrion</keyword>
<evidence type="ECO:0000256" key="5">
    <source>
        <dbReference type="HAMAP-Rule" id="MF_03190"/>
    </source>
</evidence>
<organism evidence="7 8">
    <name type="scientific">Molorchus minor</name>
    <dbReference type="NCBI Taxonomy" id="1323400"/>
    <lineage>
        <taxon>Eukaryota</taxon>
        <taxon>Metazoa</taxon>
        <taxon>Ecdysozoa</taxon>
        <taxon>Arthropoda</taxon>
        <taxon>Hexapoda</taxon>
        <taxon>Insecta</taxon>
        <taxon>Pterygota</taxon>
        <taxon>Neoptera</taxon>
        <taxon>Endopterygota</taxon>
        <taxon>Coleoptera</taxon>
        <taxon>Polyphaga</taxon>
        <taxon>Cucujiformia</taxon>
        <taxon>Chrysomeloidea</taxon>
        <taxon>Cerambycidae</taxon>
        <taxon>Lamiinae</taxon>
        <taxon>Monochamini</taxon>
        <taxon>Molorchus</taxon>
    </lineage>
</organism>
<comment type="subunit">
    <text evidence="5">Component of a multi-subunit COQ enzyme complex.</text>
</comment>
<dbReference type="CDD" id="cd02440">
    <property type="entry name" value="AdoMet_MTases"/>
    <property type="match status" value="1"/>
</dbReference>
<reference evidence="7" key="1">
    <citation type="journal article" date="2023" name="Insect Mol. Biol.">
        <title>Genome sequencing provides insights into the evolution of gene families encoding plant cell wall-degrading enzymes in longhorned beetles.</title>
        <authorList>
            <person name="Shin N.R."/>
            <person name="Okamura Y."/>
            <person name="Kirsch R."/>
            <person name="Pauchet Y."/>
        </authorList>
    </citation>
    <scope>NUCLEOTIDE SEQUENCE</scope>
    <source>
        <strain evidence="7">MMC_N1</strain>
    </source>
</reference>
<comment type="catalytic activity">
    <reaction evidence="5">
        <text>a 3-demethylubiquinol + S-adenosyl-L-methionine = a ubiquinol + S-adenosyl-L-homocysteine + H(+)</text>
        <dbReference type="Rhea" id="RHEA:44380"/>
        <dbReference type="Rhea" id="RHEA-COMP:9566"/>
        <dbReference type="Rhea" id="RHEA-COMP:10914"/>
        <dbReference type="ChEBI" id="CHEBI:15378"/>
        <dbReference type="ChEBI" id="CHEBI:17976"/>
        <dbReference type="ChEBI" id="CHEBI:57856"/>
        <dbReference type="ChEBI" id="CHEBI:59789"/>
        <dbReference type="ChEBI" id="CHEBI:84422"/>
        <dbReference type="EC" id="2.1.1.64"/>
    </reaction>
</comment>
<evidence type="ECO:0000259" key="6">
    <source>
        <dbReference type="Pfam" id="PF08241"/>
    </source>
</evidence>
<dbReference type="InterPro" id="IPR010233">
    <property type="entry name" value="UbiG_MeTrfase"/>
</dbReference>
<keyword evidence="8" id="KW-1185">Reference proteome</keyword>
<keyword evidence="5" id="KW-0999">Mitochondrion inner membrane</keyword>
<feature type="binding site" evidence="5">
    <location>
        <position position="154"/>
    </location>
    <ligand>
        <name>Mg(2+)</name>
        <dbReference type="ChEBI" id="CHEBI:18420"/>
    </ligand>
</feature>
<protein>
    <recommendedName>
        <fullName evidence="5">Ubiquinone biosynthesis O-methyltransferase, mitochondrial</fullName>
    </recommendedName>
    <alternativeName>
        <fullName evidence="5">3-demethylubiquinol 3-O-methyltransferase</fullName>
        <ecNumber evidence="5">2.1.1.64</ecNumber>
    </alternativeName>
    <alternativeName>
        <fullName evidence="5">3-demethylubiquinone 3-O-methyltransferase</fullName>
        <ecNumber evidence="5">2.1.1.-</ecNumber>
    </alternativeName>
    <alternativeName>
        <fullName evidence="5">Polyprenyldihydroxybenzoate methyltransferase</fullName>
        <ecNumber evidence="5">2.1.1.114</ecNumber>
    </alternativeName>
</protein>
<dbReference type="NCBIfam" id="TIGR01983">
    <property type="entry name" value="UbiG"/>
    <property type="match status" value="1"/>
</dbReference>
<keyword evidence="5" id="KW-0472">Membrane</keyword>
<evidence type="ECO:0000313" key="7">
    <source>
        <dbReference type="EMBL" id="KAJ8983395.1"/>
    </source>
</evidence>
<dbReference type="EMBL" id="JAPWTJ010000077">
    <property type="protein sequence ID" value="KAJ8983395.1"/>
    <property type="molecule type" value="Genomic_DNA"/>
</dbReference>
<gene>
    <name evidence="5" type="primary">coq3</name>
    <name evidence="7" type="ORF">NQ317_010488</name>
</gene>
<comment type="caution">
    <text evidence="7">The sequence shown here is derived from an EMBL/GenBank/DDBJ whole genome shotgun (WGS) entry which is preliminary data.</text>
</comment>
<dbReference type="EC" id="2.1.1.-" evidence="5"/>
<name>A0ABQ9JYF8_9CUCU</name>
<dbReference type="Pfam" id="PF08241">
    <property type="entry name" value="Methyltransf_11"/>
    <property type="match status" value="1"/>
</dbReference>
<sequence length="267" mass="30135">MLIRAIGSRWQNFRKVATASSVDNEEIQHFEKFICEWWNEFGPMKPLHSMNKLRIPFIRDGLINAGALNHDDINNPKILKNVSILDVGCGGGILSEPLARLGSNVTGIDASTNLVHLAQVHAKRNSLEINYLATSIEEHSSKNVEKYDAVVASEVLEHVVEKEKFLEACAKCLKPMGSIFITSISKTLLANFAVIFLAENTFQQLPKGTHQFEKFIEPSELQKMLEDQNCRTKLVHGIVYNVFTNNWHWCRDTSVNFAIQAVKLKSK</sequence>
<evidence type="ECO:0000256" key="4">
    <source>
        <dbReference type="ARBA" id="ARBA00022691"/>
    </source>
</evidence>
<comment type="catalytic activity">
    <reaction evidence="5">
        <text>a 3,4-dihydroxy-5-(all-trans-polyprenyl)benzoate + S-adenosyl-L-methionine = a 4-hydroxy-3-methoxy-5-(all-trans-polyprenyl)benzoate + S-adenosyl-L-homocysteine + H(+)</text>
        <dbReference type="Rhea" id="RHEA:44452"/>
        <dbReference type="Rhea" id="RHEA-COMP:10930"/>
        <dbReference type="Rhea" id="RHEA-COMP:10931"/>
        <dbReference type="ChEBI" id="CHEBI:15378"/>
        <dbReference type="ChEBI" id="CHEBI:57856"/>
        <dbReference type="ChEBI" id="CHEBI:59789"/>
        <dbReference type="ChEBI" id="CHEBI:64694"/>
        <dbReference type="ChEBI" id="CHEBI:84443"/>
        <dbReference type="EC" id="2.1.1.114"/>
    </reaction>
</comment>
<comment type="pathway">
    <text evidence="5">Cofactor biosynthesis; ubiquinone biosynthesis.</text>
</comment>
<dbReference type="PANTHER" id="PTHR43464:SF19">
    <property type="entry name" value="UBIQUINONE BIOSYNTHESIS O-METHYLTRANSFERASE, MITOCHONDRIAL"/>
    <property type="match status" value="1"/>
</dbReference>
<dbReference type="InterPro" id="IPR029063">
    <property type="entry name" value="SAM-dependent_MTases_sf"/>
</dbReference>
<dbReference type="SUPFAM" id="SSF53335">
    <property type="entry name" value="S-adenosyl-L-methionine-dependent methyltransferases"/>
    <property type="match status" value="1"/>
</dbReference>
<feature type="domain" description="Methyltransferase type 11" evidence="6">
    <location>
        <begin position="85"/>
        <end position="181"/>
    </location>
</feature>
<feature type="binding site" evidence="5">
    <location>
        <position position="153"/>
    </location>
    <ligand>
        <name>S-adenosyl-L-methionine</name>
        <dbReference type="ChEBI" id="CHEBI:59789"/>
    </ligand>
</feature>
<feature type="binding site" evidence="5">
    <location>
        <position position="157"/>
    </location>
    <ligand>
        <name>Mg(2+)</name>
        <dbReference type="ChEBI" id="CHEBI:18420"/>
    </ligand>
</feature>
<dbReference type="EC" id="2.1.1.114" evidence="5"/>
<comment type="similarity">
    <text evidence="5">Belongs to the class I-like SAM-binding methyltransferase superfamily. UbiG/COQ3 family.</text>
</comment>
<dbReference type="InterPro" id="IPR013216">
    <property type="entry name" value="Methyltransf_11"/>
</dbReference>